<dbReference type="InterPro" id="IPR001611">
    <property type="entry name" value="Leu-rich_rpt"/>
</dbReference>
<name>A0A815PB18_9BILA</name>
<dbReference type="PANTHER" id="PTHR24114">
    <property type="entry name" value="LEUCINE RICH REPEAT FAMILY PROTEIN"/>
    <property type="match status" value="1"/>
</dbReference>
<dbReference type="Proteomes" id="UP000663877">
    <property type="component" value="Unassembled WGS sequence"/>
</dbReference>
<sequence>MSASYEIKFEQPTNFVDLDDEAYTKDRNKEISNASHNKQLIEQLIDKCDSLNVNLLHQHLTDSDISTVINAAIIKKKCNELRLGYNNITCEGIKILVGALQNNTSLERLNLFANQISDQGVYYLTEMLLLNNFKLKILFIGQNQITDKGVEYLSEMLKTNTILTHLGLSNNKISDEGVILLANALMNHNKTLKELYLWGNQSIGDNCIDALADMLVYNRTLNKLILFDCNLSELSKDRLKEVIKPRNDFELCL</sequence>
<evidence type="ECO:0000313" key="3">
    <source>
        <dbReference type="Proteomes" id="UP000663832"/>
    </source>
</evidence>
<dbReference type="Proteomes" id="UP000663832">
    <property type="component" value="Unassembled WGS sequence"/>
</dbReference>
<keyword evidence="3" id="KW-1185">Reference proteome</keyword>
<dbReference type="InterPro" id="IPR052394">
    <property type="entry name" value="LRR-containing"/>
</dbReference>
<protein>
    <submittedName>
        <fullName evidence="1">Uncharacterized protein</fullName>
    </submittedName>
</protein>
<dbReference type="InterPro" id="IPR032675">
    <property type="entry name" value="LRR_dom_sf"/>
</dbReference>
<dbReference type="OrthoDB" id="120976at2759"/>
<gene>
    <name evidence="1" type="ORF">BJG266_LOCUS40187</name>
    <name evidence="2" type="ORF">QVE165_LOCUS57051</name>
</gene>
<evidence type="ECO:0000313" key="2">
    <source>
        <dbReference type="EMBL" id="CAF1629235.1"/>
    </source>
</evidence>
<evidence type="ECO:0000313" key="4">
    <source>
        <dbReference type="Proteomes" id="UP000663877"/>
    </source>
</evidence>
<proteinExistence type="predicted"/>
<comment type="caution">
    <text evidence="1">The sequence shown here is derived from an EMBL/GenBank/DDBJ whole genome shotgun (WGS) entry which is preliminary data.</text>
</comment>
<dbReference type="EMBL" id="CAJNOI010001902">
    <property type="protein sequence ID" value="CAF1446456.1"/>
    <property type="molecule type" value="Genomic_DNA"/>
</dbReference>
<dbReference type="Pfam" id="PF13516">
    <property type="entry name" value="LRR_6"/>
    <property type="match status" value="4"/>
</dbReference>
<dbReference type="SMART" id="SM00368">
    <property type="entry name" value="LRR_RI"/>
    <property type="match status" value="6"/>
</dbReference>
<organism evidence="1 4">
    <name type="scientific">Adineta steineri</name>
    <dbReference type="NCBI Taxonomy" id="433720"/>
    <lineage>
        <taxon>Eukaryota</taxon>
        <taxon>Metazoa</taxon>
        <taxon>Spiralia</taxon>
        <taxon>Gnathifera</taxon>
        <taxon>Rotifera</taxon>
        <taxon>Eurotatoria</taxon>
        <taxon>Bdelloidea</taxon>
        <taxon>Adinetida</taxon>
        <taxon>Adinetidae</taxon>
        <taxon>Adineta</taxon>
    </lineage>
</organism>
<dbReference type="AlphaFoldDB" id="A0A815PB18"/>
<reference evidence="1" key="1">
    <citation type="submission" date="2021-02" db="EMBL/GenBank/DDBJ databases">
        <authorList>
            <person name="Nowell W R."/>
        </authorList>
    </citation>
    <scope>NUCLEOTIDE SEQUENCE</scope>
</reference>
<dbReference type="PANTHER" id="PTHR24114:SF2">
    <property type="entry name" value="F-BOX DOMAIN-CONTAINING PROTEIN-RELATED"/>
    <property type="match status" value="1"/>
</dbReference>
<dbReference type="SUPFAM" id="SSF52047">
    <property type="entry name" value="RNI-like"/>
    <property type="match status" value="1"/>
</dbReference>
<accession>A0A815PB18</accession>
<evidence type="ECO:0000313" key="1">
    <source>
        <dbReference type="EMBL" id="CAF1446456.1"/>
    </source>
</evidence>
<dbReference type="EMBL" id="CAJNOM010002227">
    <property type="protein sequence ID" value="CAF1629235.1"/>
    <property type="molecule type" value="Genomic_DNA"/>
</dbReference>
<dbReference type="Gene3D" id="3.80.10.10">
    <property type="entry name" value="Ribonuclease Inhibitor"/>
    <property type="match status" value="2"/>
</dbReference>